<dbReference type="PANTHER" id="PTHR36842">
    <property type="entry name" value="PROTEIN TOLB HOMOLOG"/>
    <property type="match status" value="1"/>
</dbReference>
<organism evidence="3 4">
    <name type="scientific">Spectribacter hydrogenoxidans</name>
    <dbReference type="NCBI Taxonomy" id="3075608"/>
    <lineage>
        <taxon>Bacteria</taxon>
        <taxon>Pseudomonadati</taxon>
        <taxon>Pseudomonadota</taxon>
        <taxon>Gammaproteobacteria</taxon>
        <taxon>Salinisphaerales</taxon>
        <taxon>Salinisphaeraceae</taxon>
        <taxon>Spectribacter</taxon>
    </lineage>
</organism>
<name>A0ABU3BZC3_9GAMM</name>
<evidence type="ECO:0000256" key="2">
    <source>
        <dbReference type="SAM" id="SignalP"/>
    </source>
</evidence>
<dbReference type="EMBL" id="JAVRIB010000006">
    <property type="protein sequence ID" value="MDT0634666.1"/>
    <property type="molecule type" value="Genomic_DNA"/>
</dbReference>
<sequence length="468" mass="46700">MRCLRLTNPVSAPACRIGLGLLFAGGLLLTGTAQAQQQLTFAPAGQSTTADIDAAGARVVFQSTANLDDGVGNADGSSEIFAVDADGANLVQLTQSALASTQPAIAGDGSRVAFVSSADLTGGNADGGPEIFLVDASDGGNPVQVTDTAPGSGIAQPDLSADASRIAFTATANLTGENGDASRELFAVDADGENLVQLTTGPAGTAVGFARLQSDGSQVVFSSAANFAGSNGNGNSEIFLVDADGSESSVQLTDTVAGASIRPDIADNGRIAFESTAALDDNPQGTSAVFVMDADGDNLQALTGPDEGSAGFVRIAGDGSRVVFQATAGVSGDNPDGGPEVFIIDADGGDPDRLTSGGLASEQPAITGDAGQVAFQSAANLAGNNAEGNVEIFIIDPADADDDDDGGNGGGDDSFVCDSLGSGCSFCDDDDQTAAIDRDVDPLFALLCGIAVWRIRARGRPAGEKPHD</sequence>
<dbReference type="Proteomes" id="UP001251857">
    <property type="component" value="Unassembled WGS sequence"/>
</dbReference>
<dbReference type="Gene3D" id="2.120.10.30">
    <property type="entry name" value="TolB, C-terminal domain"/>
    <property type="match status" value="3"/>
</dbReference>
<dbReference type="RefSeq" id="WP_311652466.1">
    <property type="nucleotide sequence ID" value="NZ_JAVRIB010000006.1"/>
</dbReference>
<evidence type="ECO:0000256" key="1">
    <source>
        <dbReference type="ARBA" id="ARBA00009820"/>
    </source>
</evidence>
<protein>
    <recommendedName>
        <fullName evidence="5">WD40-like Beta Propeller Repeat</fullName>
    </recommendedName>
</protein>
<keyword evidence="4" id="KW-1185">Reference proteome</keyword>
<comment type="similarity">
    <text evidence="1">Belongs to the TolB family.</text>
</comment>
<keyword evidence="2" id="KW-0732">Signal</keyword>
<gene>
    <name evidence="3" type="ORF">RM532_06825</name>
</gene>
<proteinExistence type="inferred from homology"/>
<dbReference type="InterPro" id="IPR011042">
    <property type="entry name" value="6-blade_b-propeller_TolB-like"/>
</dbReference>
<evidence type="ECO:0000313" key="3">
    <source>
        <dbReference type="EMBL" id="MDT0634666.1"/>
    </source>
</evidence>
<dbReference type="InterPro" id="IPR011659">
    <property type="entry name" value="WD40"/>
</dbReference>
<dbReference type="SUPFAM" id="SSF82171">
    <property type="entry name" value="DPP6 N-terminal domain-like"/>
    <property type="match status" value="1"/>
</dbReference>
<dbReference type="PANTHER" id="PTHR36842:SF1">
    <property type="entry name" value="PROTEIN TOLB"/>
    <property type="match status" value="1"/>
</dbReference>
<accession>A0ABU3BZC3</accession>
<evidence type="ECO:0000313" key="4">
    <source>
        <dbReference type="Proteomes" id="UP001251857"/>
    </source>
</evidence>
<reference evidence="3 4" key="1">
    <citation type="submission" date="2023-09" db="EMBL/GenBank/DDBJ databases">
        <authorList>
            <person name="Rey-Velasco X."/>
        </authorList>
    </citation>
    <scope>NUCLEOTIDE SEQUENCE [LARGE SCALE GENOMIC DNA]</scope>
    <source>
        <strain evidence="3 4">W335</strain>
    </source>
</reference>
<comment type="caution">
    <text evidence="3">The sequence shown here is derived from an EMBL/GenBank/DDBJ whole genome shotgun (WGS) entry which is preliminary data.</text>
</comment>
<dbReference type="Pfam" id="PF07676">
    <property type="entry name" value="PD40"/>
    <property type="match status" value="1"/>
</dbReference>
<feature type="chain" id="PRO_5046314964" description="WD40-like Beta Propeller Repeat" evidence="2">
    <location>
        <begin position="36"/>
        <end position="468"/>
    </location>
</feature>
<feature type="signal peptide" evidence="2">
    <location>
        <begin position="1"/>
        <end position="35"/>
    </location>
</feature>
<evidence type="ECO:0008006" key="5">
    <source>
        <dbReference type="Google" id="ProtNLM"/>
    </source>
</evidence>